<dbReference type="Proteomes" id="UP001231924">
    <property type="component" value="Unassembled WGS sequence"/>
</dbReference>
<dbReference type="Pfam" id="PF09948">
    <property type="entry name" value="PpoB2"/>
    <property type="match status" value="1"/>
</dbReference>
<gene>
    <name evidence="2" type="ORF">QRT03_28400</name>
</gene>
<feature type="transmembrane region" description="Helical" evidence="1">
    <location>
        <begin position="71"/>
        <end position="93"/>
    </location>
</feature>
<organism evidence="2 3">
    <name type="scientific">Actinomycetospora termitidis</name>
    <dbReference type="NCBI Taxonomy" id="3053470"/>
    <lineage>
        <taxon>Bacteria</taxon>
        <taxon>Bacillati</taxon>
        <taxon>Actinomycetota</taxon>
        <taxon>Actinomycetes</taxon>
        <taxon>Pseudonocardiales</taxon>
        <taxon>Pseudonocardiaceae</taxon>
        <taxon>Actinomycetospora</taxon>
    </lineage>
</organism>
<keyword evidence="3" id="KW-1185">Reference proteome</keyword>
<dbReference type="InterPro" id="IPR018688">
    <property type="entry name" value="PpoB2-like"/>
</dbReference>
<protein>
    <submittedName>
        <fullName evidence="2">DUF2182 domain-containing protein</fullName>
    </submittedName>
</protein>
<proteinExistence type="predicted"/>
<keyword evidence="1" id="KW-0472">Membrane</keyword>
<dbReference type="EMBL" id="JASVWF010000008">
    <property type="protein sequence ID" value="MDL5159922.1"/>
    <property type="molecule type" value="Genomic_DNA"/>
</dbReference>
<comment type="caution">
    <text evidence="2">The sequence shown here is derived from an EMBL/GenBank/DDBJ whole genome shotgun (WGS) entry which is preliminary data.</text>
</comment>
<evidence type="ECO:0000313" key="2">
    <source>
        <dbReference type="EMBL" id="MDL5159922.1"/>
    </source>
</evidence>
<reference evidence="2 3" key="1">
    <citation type="submission" date="2023-06" db="EMBL/GenBank/DDBJ databases">
        <title>Actinomycetospora Odt1-22.</title>
        <authorList>
            <person name="Supong K."/>
        </authorList>
    </citation>
    <scope>NUCLEOTIDE SEQUENCE [LARGE SCALE GENOMIC DNA]</scope>
    <source>
        <strain evidence="2 3">Odt1-22</strain>
    </source>
</reference>
<evidence type="ECO:0000256" key="1">
    <source>
        <dbReference type="SAM" id="Phobius"/>
    </source>
</evidence>
<keyword evidence="1" id="KW-0812">Transmembrane</keyword>
<name>A0ABT7MGW0_9PSEU</name>
<dbReference type="RefSeq" id="WP_286056525.1">
    <property type="nucleotide sequence ID" value="NZ_JASVWF010000008.1"/>
</dbReference>
<feature type="transmembrane region" description="Helical" evidence="1">
    <location>
        <begin position="105"/>
        <end position="132"/>
    </location>
</feature>
<keyword evidence="1" id="KW-1133">Transmembrane helix</keyword>
<accession>A0ABT7MGW0</accession>
<sequence length="271" mass="27974">MSAPARARTVDDRLLAGVVLALAALGWLALAWPGSPVAHHEVPTTGPVMPGMPGHDGAHHGGSGASFGTEIGAWVVMVVAMMLPPALPLLRTLSRLVARSPRPTLLLALGMVVFVGVWALAGAVLVGAAAVWRALDPFRTPATTELAAGLVLAVAGAYQLSPLARRCLRACRTPRSFAVAYWRGVRPPWQETARLTGAYAASCVGCCWALMVVSLVVGVAALPVMVVLAVVMTAQRLLPHGRRLVTPTAVATLVLAAAALLGLLPPGVLTV</sequence>
<feature type="transmembrane region" description="Helical" evidence="1">
    <location>
        <begin position="199"/>
        <end position="232"/>
    </location>
</feature>
<feature type="transmembrane region" description="Helical" evidence="1">
    <location>
        <begin position="244"/>
        <end position="264"/>
    </location>
</feature>
<evidence type="ECO:0000313" key="3">
    <source>
        <dbReference type="Proteomes" id="UP001231924"/>
    </source>
</evidence>